<reference evidence="2 3" key="1">
    <citation type="submission" date="2014-07" db="EMBL/GenBank/DDBJ databases">
        <authorList>
            <person name="Zhang J.E."/>
            <person name="Yang H."/>
            <person name="Guo J."/>
            <person name="Deng Z."/>
            <person name="Luo H."/>
            <person name="Luo M."/>
            <person name="Zhao B."/>
        </authorList>
    </citation>
    <scope>NUCLEOTIDE SEQUENCE [LARGE SCALE GENOMIC DNA]</scope>
    <source>
        <strain evidence="2 3">1CP</strain>
    </source>
</reference>
<dbReference type="AlphaFoldDB" id="A0A1B1K5M5"/>
<dbReference type="EMBL" id="CP009111">
    <property type="protein sequence ID" value="ANS27917.1"/>
    <property type="molecule type" value="Genomic_DNA"/>
</dbReference>
<dbReference type="PATRIC" id="fig|37919.13.peg.3329"/>
<organism evidence="2 3">
    <name type="scientific">Rhodococcus opacus</name>
    <name type="common">Nocardia opaca</name>
    <dbReference type="NCBI Taxonomy" id="37919"/>
    <lineage>
        <taxon>Bacteria</taxon>
        <taxon>Bacillati</taxon>
        <taxon>Actinomycetota</taxon>
        <taxon>Actinomycetes</taxon>
        <taxon>Mycobacteriales</taxon>
        <taxon>Nocardiaceae</taxon>
        <taxon>Rhodococcus</taxon>
    </lineage>
</organism>
<name>A0A1B1K5M5_RHOOP</name>
<evidence type="ECO:0000313" key="3">
    <source>
        <dbReference type="Proteomes" id="UP000186108"/>
    </source>
</evidence>
<gene>
    <name evidence="2" type="ORF">R1CP_16130</name>
</gene>
<evidence type="ECO:0000313" key="2">
    <source>
        <dbReference type="EMBL" id="ANS27917.1"/>
    </source>
</evidence>
<feature type="domain" description="Flavodoxin" evidence="1">
    <location>
        <begin position="15"/>
        <end position="131"/>
    </location>
</feature>
<dbReference type="Pfam" id="PF12724">
    <property type="entry name" value="Flavodoxin_5"/>
    <property type="match status" value="1"/>
</dbReference>
<dbReference type="Proteomes" id="UP000186108">
    <property type="component" value="Chromosome"/>
</dbReference>
<accession>A0A1B1K5M5</accession>
<proteinExistence type="predicted"/>
<evidence type="ECO:0000259" key="1">
    <source>
        <dbReference type="Pfam" id="PF12724"/>
    </source>
</evidence>
<dbReference type="InterPro" id="IPR029039">
    <property type="entry name" value="Flavoprotein-like_sf"/>
</dbReference>
<protein>
    <recommendedName>
        <fullName evidence="1">Flavodoxin domain-containing protein</fullName>
    </recommendedName>
</protein>
<dbReference type="SUPFAM" id="SSF52218">
    <property type="entry name" value="Flavoproteins"/>
    <property type="match status" value="1"/>
</dbReference>
<dbReference type="InterPro" id="IPR026816">
    <property type="entry name" value="Flavodoxin_dom"/>
</dbReference>
<sequence length="148" mass="16394">MLGIPANTVPPRRCIAETLTLAGQHAEARPVQQAGDLGGYEGFVIGSAAYSMHWQKDATAFVMSTRDLLAHRPVWLFSTGPLGTDAKRVSLRTTAEPKEIRGFRTAIHPRDHHVFFGALDPGRLTFAEKTLRKLPAARAMMPERDFRD</sequence>